<keyword evidence="3" id="KW-1185">Reference proteome</keyword>
<protein>
    <recommendedName>
        <fullName evidence="4">Lipoprotein</fullName>
    </recommendedName>
</protein>
<keyword evidence="1" id="KW-0732">Signal</keyword>
<evidence type="ECO:0008006" key="4">
    <source>
        <dbReference type="Google" id="ProtNLM"/>
    </source>
</evidence>
<dbReference type="EMBL" id="JBCGCU010000010">
    <property type="protein sequence ID" value="MEM0515800.1"/>
    <property type="molecule type" value="Genomic_DNA"/>
</dbReference>
<reference evidence="2 3" key="1">
    <citation type="submission" date="2024-03" db="EMBL/GenBank/DDBJ databases">
        <title>Pseudoalteromonas qingdaonensis sp. nov., isolated from the intestines of marine benthic organisms.</title>
        <authorList>
            <person name="Lin X."/>
            <person name="Fang S."/>
            <person name="Hu X."/>
        </authorList>
    </citation>
    <scope>NUCLEOTIDE SEQUENCE [LARGE SCALE GENOMIC DNA]</scope>
    <source>
        <strain evidence="2 3">YIC-827</strain>
    </source>
</reference>
<accession>A0ABU9MXK1</accession>
<gene>
    <name evidence="2" type="ORF">WCN91_10320</name>
</gene>
<dbReference type="RefSeq" id="WP_342678751.1">
    <property type="nucleotide sequence ID" value="NZ_JBCGCU010000010.1"/>
</dbReference>
<comment type="caution">
    <text evidence="2">The sequence shown here is derived from an EMBL/GenBank/DDBJ whole genome shotgun (WGS) entry which is preliminary data.</text>
</comment>
<organism evidence="2 3">
    <name type="scientific">Pseudoalteromonas qingdaonensis</name>
    <dbReference type="NCBI Taxonomy" id="3131913"/>
    <lineage>
        <taxon>Bacteria</taxon>
        <taxon>Pseudomonadati</taxon>
        <taxon>Pseudomonadota</taxon>
        <taxon>Gammaproteobacteria</taxon>
        <taxon>Alteromonadales</taxon>
        <taxon>Pseudoalteromonadaceae</taxon>
        <taxon>Pseudoalteromonas</taxon>
    </lineage>
</organism>
<name>A0ABU9MXK1_9GAMM</name>
<feature type="chain" id="PRO_5046238293" description="Lipoprotein" evidence="1">
    <location>
        <begin position="24"/>
        <end position="168"/>
    </location>
</feature>
<evidence type="ECO:0000256" key="1">
    <source>
        <dbReference type="SAM" id="SignalP"/>
    </source>
</evidence>
<evidence type="ECO:0000313" key="3">
    <source>
        <dbReference type="Proteomes" id="UP001447008"/>
    </source>
</evidence>
<feature type="signal peptide" evidence="1">
    <location>
        <begin position="1"/>
        <end position="23"/>
    </location>
</feature>
<dbReference type="Proteomes" id="UP001447008">
    <property type="component" value="Unassembled WGS sequence"/>
</dbReference>
<evidence type="ECO:0000313" key="2">
    <source>
        <dbReference type="EMBL" id="MEM0515800.1"/>
    </source>
</evidence>
<dbReference type="PROSITE" id="PS51257">
    <property type="entry name" value="PROKAR_LIPOPROTEIN"/>
    <property type="match status" value="1"/>
</dbReference>
<proteinExistence type="predicted"/>
<sequence>MKAIYPALAAVILLAGCASPAQKQQQTYVDNLSSCDKIQALMSAYDNQFDGLKMARTQSKFIDSWQSRYHLVGESCQISALHERTYAYSCQQTYADKDAALAIHQKASDFTRQCLGEGWYEQQKESENSLRTTFVKDDETPSVSIHTGKSLSRKTPWMTSYDIGKVNK</sequence>